<dbReference type="SUPFAM" id="SSF56219">
    <property type="entry name" value="DNase I-like"/>
    <property type="match status" value="1"/>
</dbReference>
<feature type="domain" description="Endonuclease/exonuclease/phosphatase" evidence="1">
    <location>
        <begin position="61"/>
        <end position="281"/>
    </location>
</feature>
<gene>
    <name evidence="2" type="ORF">NP493_90g01000</name>
</gene>
<comment type="caution">
    <text evidence="2">The sequence shown here is derived from an EMBL/GenBank/DDBJ whole genome shotgun (WGS) entry which is preliminary data.</text>
</comment>
<evidence type="ECO:0000313" key="3">
    <source>
        <dbReference type="Proteomes" id="UP001209878"/>
    </source>
</evidence>
<evidence type="ECO:0000313" key="2">
    <source>
        <dbReference type="EMBL" id="KAK2190059.1"/>
    </source>
</evidence>
<dbReference type="Proteomes" id="UP001209878">
    <property type="component" value="Unassembled WGS sequence"/>
</dbReference>
<dbReference type="AlphaFoldDB" id="A0AAD9UHV2"/>
<dbReference type="InterPro" id="IPR036691">
    <property type="entry name" value="Endo/exonu/phosph_ase_sf"/>
</dbReference>
<dbReference type="Pfam" id="PF03372">
    <property type="entry name" value="Exo_endo_phos"/>
    <property type="match status" value="1"/>
</dbReference>
<proteinExistence type="predicted"/>
<keyword evidence="3" id="KW-1185">Reference proteome</keyword>
<reference evidence="2" key="1">
    <citation type="journal article" date="2023" name="Mol. Biol. Evol.">
        <title>Third-Generation Sequencing Reveals the Adaptive Role of the Epigenome in Three Deep-Sea Polychaetes.</title>
        <authorList>
            <person name="Perez M."/>
            <person name="Aroh O."/>
            <person name="Sun Y."/>
            <person name="Lan Y."/>
            <person name="Juniper S.K."/>
            <person name="Young C.R."/>
            <person name="Angers B."/>
            <person name="Qian P.Y."/>
        </authorList>
    </citation>
    <scope>NUCLEOTIDE SEQUENCE</scope>
    <source>
        <strain evidence="2">R07B-5</strain>
    </source>
</reference>
<accession>A0AAD9UHV2</accession>
<dbReference type="GO" id="GO:0003824">
    <property type="term" value="F:catalytic activity"/>
    <property type="evidence" value="ECO:0007669"/>
    <property type="project" value="InterPro"/>
</dbReference>
<dbReference type="Gene3D" id="3.60.10.10">
    <property type="entry name" value="Endonuclease/exonuclease/phosphatase"/>
    <property type="match status" value="1"/>
</dbReference>
<protein>
    <recommendedName>
        <fullName evidence="1">Endonuclease/exonuclease/phosphatase domain-containing protein</fullName>
    </recommendedName>
</protein>
<dbReference type="PANTHER" id="PTHR33776:SF4">
    <property type="entry name" value="ENDONUCLEASE_EXONUCLEASE_PHOSPHATASE DOMAIN-CONTAINING PROTEIN"/>
    <property type="match status" value="1"/>
</dbReference>
<dbReference type="EMBL" id="JAODUO010000089">
    <property type="protein sequence ID" value="KAK2190059.1"/>
    <property type="molecule type" value="Genomic_DNA"/>
</dbReference>
<evidence type="ECO:0000259" key="1">
    <source>
        <dbReference type="Pfam" id="PF03372"/>
    </source>
</evidence>
<sequence length="398" mass="45901">MTLDETFLSYLGGINNNDLINILDANLIDNCEPQLIRRSSYYDTDKFTELTQTKKSSFSVLSTNIQSINSKFNELEAFIEELSSNNFKFNVICLQETWTSENDDLSQFSLHGYDCIAQGKTCSKNGGLIVYVDNNYRSEVKLKLNMYEHWEGLIVQIQINGGNISKSITIGNIYIPPRTSNDNLNAFINEFSSIVSLLEHNCKNTLIIAGDFNINLLKLNENDIYSSYFDSLISHSLFPQITFPTRFTRTNGTLIDNFFCKLSQSMLESTAGILIKKLSDHQPYFMLINTSLKTEPPPKFVKINVLNDNAMHKVKNEIKSYDIYNKLNKNPNADTNLNYDIIFNDIVRAKDKHMPTKLVKFNKYKHKKSMWITQGILRSIQYRDKLYKKTKINTSKFF</sequence>
<dbReference type="InterPro" id="IPR005135">
    <property type="entry name" value="Endo/exonuclease/phosphatase"/>
</dbReference>
<organism evidence="2 3">
    <name type="scientific">Ridgeia piscesae</name>
    <name type="common">Tubeworm</name>
    <dbReference type="NCBI Taxonomy" id="27915"/>
    <lineage>
        <taxon>Eukaryota</taxon>
        <taxon>Metazoa</taxon>
        <taxon>Spiralia</taxon>
        <taxon>Lophotrochozoa</taxon>
        <taxon>Annelida</taxon>
        <taxon>Polychaeta</taxon>
        <taxon>Sedentaria</taxon>
        <taxon>Canalipalpata</taxon>
        <taxon>Sabellida</taxon>
        <taxon>Siboglinidae</taxon>
        <taxon>Ridgeia</taxon>
    </lineage>
</organism>
<dbReference type="PANTHER" id="PTHR33776">
    <property type="entry name" value="ENDO/EXONUCLEASE/PHOSPHATASE DOMAIN-CONTAINING PROTEIN"/>
    <property type="match status" value="1"/>
</dbReference>
<name>A0AAD9UHV2_RIDPI</name>